<dbReference type="GO" id="GO:0005199">
    <property type="term" value="F:structural constituent of cell wall"/>
    <property type="evidence" value="ECO:0007669"/>
    <property type="project" value="InterPro"/>
</dbReference>
<organism>
    <name type="scientific">Serpula lacrymans var. lacrymans (strain S7.9)</name>
    <name type="common">Dry rot fungus</name>
    <dbReference type="NCBI Taxonomy" id="578457"/>
    <lineage>
        <taxon>Eukaryota</taxon>
        <taxon>Fungi</taxon>
        <taxon>Dikarya</taxon>
        <taxon>Basidiomycota</taxon>
        <taxon>Agaricomycotina</taxon>
        <taxon>Agaricomycetes</taxon>
        <taxon>Agaricomycetidae</taxon>
        <taxon>Boletales</taxon>
        <taxon>Coniophorineae</taxon>
        <taxon>Serpulaceae</taxon>
        <taxon>Serpula</taxon>
    </lineage>
</organism>
<evidence type="ECO:0000256" key="2">
    <source>
        <dbReference type="ARBA" id="ARBA00010446"/>
    </source>
</evidence>
<feature type="chain" id="PRO_5013988896" description="Hydrophobin" evidence="6">
    <location>
        <begin position="23"/>
        <end position="126"/>
    </location>
</feature>
<dbReference type="Proteomes" id="UP000008064">
    <property type="component" value="Unassembled WGS sequence"/>
</dbReference>
<keyword evidence="5 6" id="KW-1015">Disulfide bond</keyword>
<name>F8NR55_SERL9</name>
<comment type="subcellular location">
    <subcellularLocation>
        <location evidence="1 6">Secreted</location>
        <location evidence="1 6">Cell wall</location>
    </subcellularLocation>
</comment>
<dbReference type="EMBL" id="GL945432">
    <property type="protein sequence ID" value="EGO27029.1"/>
    <property type="molecule type" value="Genomic_DNA"/>
</dbReference>
<dbReference type="GeneID" id="18821683"/>
<reference evidence="7" key="1">
    <citation type="submission" date="2011-04" db="EMBL/GenBank/DDBJ databases">
        <title>Evolution of plant cell wall degrading machinery underlies the functional diversity of forest fungi.</title>
        <authorList>
            <consortium name="US DOE Joint Genome Institute (JGI-PGF)"/>
            <person name="Eastwood D.C."/>
            <person name="Floudas D."/>
            <person name="Binder M."/>
            <person name="Majcherczyk A."/>
            <person name="Schneider P."/>
            <person name="Aerts A."/>
            <person name="Asiegbu F.O."/>
            <person name="Baker S.E."/>
            <person name="Barry K."/>
            <person name="Bendiksby M."/>
            <person name="Blumentritt M."/>
            <person name="Coutinho P.M."/>
            <person name="Cullen D."/>
            <person name="Cullen D."/>
            <person name="Gathman A."/>
            <person name="Goodell B."/>
            <person name="Henrissat B."/>
            <person name="Ihrmark K."/>
            <person name="Kauserud H."/>
            <person name="Kohler A."/>
            <person name="LaButti K."/>
            <person name="Lapidus A."/>
            <person name="Lavin J.L."/>
            <person name="Lee Y.-H."/>
            <person name="Lindquist E."/>
            <person name="Lilly W."/>
            <person name="Lucas S."/>
            <person name="Morin E."/>
            <person name="Murat C."/>
            <person name="Oguiza J.A."/>
            <person name="Park J."/>
            <person name="Pisabarro A.G."/>
            <person name="Riley R."/>
            <person name="Rosling A."/>
            <person name="Salamov A."/>
            <person name="Schmidt O."/>
            <person name="Schmutz J."/>
            <person name="Skrede I."/>
            <person name="Stenlid J."/>
            <person name="Wiebenga A."/>
            <person name="Xie X."/>
            <person name="Kues U."/>
            <person name="Hibbett D.S."/>
            <person name="Hoffmeister D."/>
            <person name="Hogberg N."/>
            <person name="Martin F."/>
            <person name="Grigoriev I.V."/>
            <person name="Watkinson S.C."/>
        </authorList>
    </citation>
    <scope>NUCLEOTIDE SEQUENCE</scope>
    <source>
        <strain evidence="7">S7.9</strain>
    </source>
</reference>
<gene>
    <name evidence="7" type="primary">slh6</name>
    <name evidence="7" type="ORF">SERLADRAFT_491500</name>
</gene>
<comment type="similarity">
    <text evidence="2 6">Belongs to the fungal hydrophobin family.</text>
</comment>
<dbReference type="HOGENOM" id="CLU_105134_2_0_1"/>
<evidence type="ECO:0000256" key="4">
    <source>
        <dbReference type="ARBA" id="ARBA00022525"/>
    </source>
</evidence>
<evidence type="ECO:0000313" key="7">
    <source>
        <dbReference type="EMBL" id="EGO27029.1"/>
    </source>
</evidence>
<dbReference type="GO" id="GO:0009277">
    <property type="term" value="C:fungal-type cell wall"/>
    <property type="evidence" value="ECO:0007669"/>
    <property type="project" value="InterPro"/>
</dbReference>
<sequence length="126" mass="12621">MFSRLSTVFLYVLFTLTAFVAATSPVTTTVTVTATAPGSTVTTVSQCNTGDLQCCNSVESASSSGVADLLGLLGIVLGDITGLVGITCSPLSIIGLGSSSCTAEPVCCENNTFNGLISLGCSPITL</sequence>
<feature type="signal peptide" evidence="6">
    <location>
        <begin position="1"/>
        <end position="22"/>
    </location>
</feature>
<dbReference type="KEGG" id="sla:SERLADRAFT_491500"/>
<dbReference type="CDD" id="cd23507">
    <property type="entry name" value="hydrophobin_I"/>
    <property type="match status" value="1"/>
</dbReference>
<evidence type="ECO:0000256" key="6">
    <source>
        <dbReference type="RuleBase" id="RU365009"/>
    </source>
</evidence>
<keyword evidence="4 6" id="KW-0964">Secreted</keyword>
<keyword evidence="6" id="KW-0732">Signal</keyword>
<dbReference type="AlphaFoldDB" id="F8NR55"/>
<dbReference type="InterPro" id="IPR001338">
    <property type="entry name" value="Class_I_Hydrophobin"/>
</dbReference>
<evidence type="ECO:0000256" key="5">
    <source>
        <dbReference type="ARBA" id="ARBA00023157"/>
    </source>
</evidence>
<dbReference type="SMART" id="SM00075">
    <property type="entry name" value="HYDRO"/>
    <property type="match status" value="1"/>
</dbReference>
<evidence type="ECO:0000256" key="3">
    <source>
        <dbReference type="ARBA" id="ARBA00022512"/>
    </source>
</evidence>
<dbReference type="Pfam" id="PF01185">
    <property type="entry name" value="Hydrophobin"/>
    <property type="match status" value="1"/>
</dbReference>
<dbReference type="RefSeq" id="XP_007317202.1">
    <property type="nucleotide sequence ID" value="XM_007317140.1"/>
</dbReference>
<proteinExistence type="inferred from homology"/>
<protein>
    <recommendedName>
        <fullName evidence="6">Hydrophobin</fullName>
    </recommendedName>
</protein>
<keyword evidence="3 6" id="KW-0134">Cell wall</keyword>
<evidence type="ECO:0000256" key="1">
    <source>
        <dbReference type="ARBA" id="ARBA00004191"/>
    </source>
</evidence>
<accession>F8NR55</accession>